<protein>
    <submittedName>
        <fullName evidence="1">Uncharacterized protein</fullName>
    </submittedName>
</protein>
<dbReference type="AlphaFoldDB" id="A0A0C3NGE5"/>
<reference evidence="1 2" key="1">
    <citation type="submission" date="2014-04" db="EMBL/GenBank/DDBJ databases">
        <authorList>
            <consortium name="DOE Joint Genome Institute"/>
            <person name="Kuo A."/>
            <person name="Kohler A."/>
            <person name="Costa M.D."/>
            <person name="Nagy L.G."/>
            <person name="Floudas D."/>
            <person name="Copeland A."/>
            <person name="Barry K.W."/>
            <person name="Cichocki N."/>
            <person name="Veneault-Fourrey C."/>
            <person name="LaButti K."/>
            <person name="Lindquist E.A."/>
            <person name="Lipzen A."/>
            <person name="Lundell T."/>
            <person name="Morin E."/>
            <person name="Murat C."/>
            <person name="Sun H."/>
            <person name="Tunlid A."/>
            <person name="Henrissat B."/>
            <person name="Grigoriev I.V."/>
            <person name="Hibbett D.S."/>
            <person name="Martin F."/>
            <person name="Nordberg H.P."/>
            <person name="Cantor M.N."/>
            <person name="Hua S.X."/>
        </authorList>
    </citation>
    <scope>NUCLEOTIDE SEQUENCE [LARGE SCALE GENOMIC DNA]</scope>
    <source>
        <strain evidence="1 2">Marx 270</strain>
    </source>
</reference>
<dbReference type="Proteomes" id="UP000054217">
    <property type="component" value="Unassembled WGS sequence"/>
</dbReference>
<reference evidence="2" key="2">
    <citation type="submission" date="2015-01" db="EMBL/GenBank/DDBJ databases">
        <title>Evolutionary Origins and Diversification of the Mycorrhizal Mutualists.</title>
        <authorList>
            <consortium name="DOE Joint Genome Institute"/>
            <consortium name="Mycorrhizal Genomics Consortium"/>
            <person name="Kohler A."/>
            <person name="Kuo A."/>
            <person name="Nagy L.G."/>
            <person name="Floudas D."/>
            <person name="Copeland A."/>
            <person name="Barry K.W."/>
            <person name="Cichocki N."/>
            <person name="Veneault-Fourrey C."/>
            <person name="LaButti K."/>
            <person name="Lindquist E.A."/>
            <person name="Lipzen A."/>
            <person name="Lundell T."/>
            <person name="Morin E."/>
            <person name="Murat C."/>
            <person name="Riley R."/>
            <person name="Ohm R."/>
            <person name="Sun H."/>
            <person name="Tunlid A."/>
            <person name="Henrissat B."/>
            <person name="Grigoriev I.V."/>
            <person name="Hibbett D.S."/>
            <person name="Martin F."/>
        </authorList>
    </citation>
    <scope>NUCLEOTIDE SEQUENCE [LARGE SCALE GENOMIC DNA]</scope>
    <source>
        <strain evidence="2">Marx 270</strain>
    </source>
</reference>
<evidence type="ECO:0000313" key="1">
    <source>
        <dbReference type="EMBL" id="KIN94810.1"/>
    </source>
</evidence>
<name>A0A0C3NGE5_PISTI</name>
<dbReference type="EMBL" id="KN832085">
    <property type="protein sequence ID" value="KIN94810.1"/>
    <property type="molecule type" value="Genomic_DNA"/>
</dbReference>
<sequence>MSRLNFWVHQETPQFPNIADRNNCGISTGALFFVDLSAFVNMARSVFPPVFNTALLTFIATDHFPTTGAGLLALINNYVTTVCMWQA</sequence>
<evidence type="ECO:0000313" key="2">
    <source>
        <dbReference type="Proteomes" id="UP000054217"/>
    </source>
</evidence>
<accession>A0A0C3NGE5</accession>
<gene>
    <name evidence="1" type="ORF">M404DRAFT_369851</name>
</gene>
<organism evidence="1 2">
    <name type="scientific">Pisolithus tinctorius Marx 270</name>
    <dbReference type="NCBI Taxonomy" id="870435"/>
    <lineage>
        <taxon>Eukaryota</taxon>
        <taxon>Fungi</taxon>
        <taxon>Dikarya</taxon>
        <taxon>Basidiomycota</taxon>
        <taxon>Agaricomycotina</taxon>
        <taxon>Agaricomycetes</taxon>
        <taxon>Agaricomycetidae</taxon>
        <taxon>Boletales</taxon>
        <taxon>Sclerodermatineae</taxon>
        <taxon>Pisolithaceae</taxon>
        <taxon>Pisolithus</taxon>
    </lineage>
</organism>
<proteinExistence type="predicted"/>
<dbReference type="HOGENOM" id="CLU_2484210_0_0_1"/>
<dbReference type="InParanoid" id="A0A0C3NGE5"/>
<keyword evidence="2" id="KW-1185">Reference proteome</keyword>